<dbReference type="Proteomes" id="UP001597368">
    <property type="component" value="Unassembled WGS sequence"/>
</dbReference>
<sequence>MSKRHGLTRARYRHETISPVPLPPSLDTRRRLAVTSMLLWALTGCVNIDDHGMYGGGQLCLDRAKRENALYLESIGTALSPSQYSDVTEWNGCDSANNGAEVHVAARVGLEAKTVRAAFEKAGWSDSLAAEAGKRCAPHCEELHLARKMGERIIGVAIETDGTVVWVTARDADFCWDDDGYRCPS</sequence>
<name>A0ABW4SZG3_9ACTN</name>
<keyword evidence="2" id="KW-1185">Reference proteome</keyword>
<gene>
    <name evidence="1" type="ORF">ACFSKW_25480</name>
</gene>
<dbReference type="RefSeq" id="WP_379574925.1">
    <property type="nucleotide sequence ID" value="NZ_JBHUFV010000036.1"/>
</dbReference>
<evidence type="ECO:0000313" key="1">
    <source>
        <dbReference type="EMBL" id="MFD1934831.1"/>
    </source>
</evidence>
<protein>
    <recommendedName>
        <fullName evidence="3">Lipoprotein</fullName>
    </recommendedName>
</protein>
<organism evidence="1 2">
    <name type="scientific">Nonomuraea mangrovi</name>
    <dbReference type="NCBI Taxonomy" id="2316207"/>
    <lineage>
        <taxon>Bacteria</taxon>
        <taxon>Bacillati</taxon>
        <taxon>Actinomycetota</taxon>
        <taxon>Actinomycetes</taxon>
        <taxon>Streptosporangiales</taxon>
        <taxon>Streptosporangiaceae</taxon>
        <taxon>Nonomuraea</taxon>
    </lineage>
</organism>
<comment type="caution">
    <text evidence="1">The sequence shown here is derived from an EMBL/GenBank/DDBJ whole genome shotgun (WGS) entry which is preliminary data.</text>
</comment>
<accession>A0ABW4SZG3</accession>
<evidence type="ECO:0000313" key="2">
    <source>
        <dbReference type="Proteomes" id="UP001597368"/>
    </source>
</evidence>
<reference evidence="2" key="1">
    <citation type="journal article" date="2019" name="Int. J. Syst. Evol. Microbiol.">
        <title>The Global Catalogue of Microorganisms (GCM) 10K type strain sequencing project: providing services to taxonomists for standard genome sequencing and annotation.</title>
        <authorList>
            <consortium name="The Broad Institute Genomics Platform"/>
            <consortium name="The Broad Institute Genome Sequencing Center for Infectious Disease"/>
            <person name="Wu L."/>
            <person name="Ma J."/>
        </authorList>
    </citation>
    <scope>NUCLEOTIDE SEQUENCE [LARGE SCALE GENOMIC DNA]</scope>
    <source>
        <strain evidence="2">ICMP 6774ER</strain>
    </source>
</reference>
<dbReference type="EMBL" id="JBHUFV010000036">
    <property type="protein sequence ID" value="MFD1934831.1"/>
    <property type="molecule type" value="Genomic_DNA"/>
</dbReference>
<proteinExistence type="predicted"/>
<evidence type="ECO:0008006" key="3">
    <source>
        <dbReference type="Google" id="ProtNLM"/>
    </source>
</evidence>